<dbReference type="HOGENOM" id="CLU_2674299_0_0_1"/>
<keyword evidence="2" id="KW-1185">Reference proteome</keyword>
<evidence type="ECO:0000313" key="2">
    <source>
        <dbReference type="Proteomes" id="UP000007266"/>
    </source>
</evidence>
<protein>
    <submittedName>
        <fullName evidence="1">Uncharacterized protein</fullName>
    </submittedName>
</protein>
<sequence>MHRMMGGKSEEITPAYSRVILTLRQKGICMIASPCIFYARALSGTVLIKAFVRAGAVITTIPGPDSTPSQTRSFI</sequence>
<dbReference type="AlphaFoldDB" id="D6WJZ4"/>
<dbReference type="Proteomes" id="UP000007266">
    <property type="component" value="Linkage group 5"/>
</dbReference>
<name>D6WJZ4_TRICA</name>
<gene>
    <name evidence="1" type="primary">GLEAN_14058</name>
    <name evidence="1" type="ORF">TcasGA2_TC014058</name>
</gene>
<accession>D6WJZ4</accession>
<dbReference type="InParanoid" id="D6WJZ4"/>
<dbReference type="EMBL" id="KQ971342">
    <property type="protein sequence ID" value="EFA03922.1"/>
    <property type="molecule type" value="Genomic_DNA"/>
</dbReference>
<reference evidence="1 2" key="2">
    <citation type="journal article" date="2010" name="Nucleic Acids Res.">
        <title>BeetleBase in 2010: revisions to provide comprehensive genomic information for Tribolium castaneum.</title>
        <authorList>
            <person name="Kim H.S."/>
            <person name="Murphy T."/>
            <person name="Xia J."/>
            <person name="Caragea D."/>
            <person name="Park Y."/>
            <person name="Beeman R.W."/>
            <person name="Lorenzen M.D."/>
            <person name="Butcher S."/>
            <person name="Manak J.R."/>
            <person name="Brown S.J."/>
        </authorList>
    </citation>
    <scope>NUCLEOTIDE SEQUENCE [LARGE SCALE GENOMIC DNA]</scope>
    <source>
        <strain evidence="1 2">Georgia GA2</strain>
    </source>
</reference>
<organism evidence="1 2">
    <name type="scientific">Tribolium castaneum</name>
    <name type="common">Red flour beetle</name>
    <dbReference type="NCBI Taxonomy" id="7070"/>
    <lineage>
        <taxon>Eukaryota</taxon>
        <taxon>Metazoa</taxon>
        <taxon>Ecdysozoa</taxon>
        <taxon>Arthropoda</taxon>
        <taxon>Hexapoda</taxon>
        <taxon>Insecta</taxon>
        <taxon>Pterygota</taxon>
        <taxon>Neoptera</taxon>
        <taxon>Endopterygota</taxon>
        <taxon>Coleoptera</taxon>
        <taxon>Polyphaga</taxon>
        <taxon>Cucujiformia</taxon>
        <taxon>Tenebrionidae</taxon>
        <taxon>Tenebrionidae incertae sedis</taxon>
        <taxon>Tribolium</taxon>
    </lineage>
</organism>
<reference evidence="1 2" key="1">
    <citation type="journal article" date="2008" name="Nature">
        <title>The genome of the model beetle and pest Tribolium castaneum.</title>
        <authorList>
            <consortium name="Tribolium Genome Sequencing Consortium"/>
            <person name="Richards S."/>
            <person name="Gibbs R.A."/>
            <person name="Weinstock G.M."/>
            <person name="Brown S.J."/>
            <person name="Denell R."/>
            <person name="Beeman R.W."/>
            <person name="Gibbs R."/>
            <person name="Beeman R.W."/>
            <person name="Brown S.J."/>
            <person name="Bucher G."/>
            <person name="Friedrich M."/>
            <person name="Grimmelikhuijzen C.J."/>
            <person name="Klingler M."/>
            <person name="Lorenzen M."/>
            <person name="Richards S."/>
            <person name="Roth S."/>
            <person name="Schroder R."/>
            <person name="Tautz D."/>
            <person name="Zdobnov E.M."/>
            <person name="Muzny D."/>
            <person name="Gibbs R.A."/>
            <person name="Weinstock G.M."/>
            <person name="Attaway T."/>
            <person name="Bell S."/>
            <person name="Buhay C.J."/>
            <person name="Chandrabose M.N."/>
            <person name="Chavez D."/>
            <person name="Clerk-Blankenburg K.P."/>
            <person name="Cree A."/>
            <person name="Dao M."/>
            <person name="Davis C."/>
            <person name="Chacko J."/>
            <person name="Dinh H."/>
            <person name="Dugan-Rocha S."/>
            <person name="Fowler G."/>
            <person name="Garner T.T."/>
            <person name="Garnes J."/>
            <person name="Gnirke A."/>
            <person name="Hawes A."/>
            <person name="Hernandez J."/>
            <person name="Hines S."/>
            <person name="Holder M."/>
            <person name="Hume J."/>
            <person name="Jhangiani S.N."/>
            <person name="Joshi V."/>
            <person name="Khan Z.M."/>
            <person name="Jackson L."/>
            <person name="Kovar C."/>
            <person name="Kowis A."/>
            <person name="Lee S."/>
            <person name="Lewis L.R."/>
            <person name="Margolis J."/>
            <person name="Morgan M."/>
            <person name="Nazareth L.V."/>
            <person name="Nguyen N."/>
            <person name="Okwuonu G."/>
            <person name="Parker D."/>
            <person name="Richards S."/>
            <person name="Ruiz S.J."/>
            <person name="Santibanez J."/>
            <person name="Savard J."/>
            <person name="Scherer S.E."/>
            <person name="Schneider B."/>
            <person name="Sodergren E."/>
            <person name="Tautz D."/>
            <person name="Vattahil S."/>
            <person name="Villasana D."/>
            <person name="White C.S."/>
            <person name="Wright R."/>
            <person name="Park Y."/>
            <person name="Beeman R.W."/>
            <person name="Lord J."/>
            <person name="Oppert B."/>
            <person name="Lorenzen M."/>
            <person name="Brown S."/>
            <person name="Wang L."/>
            <person name="Savard J."/>
            <person name="Tautz D."/>
            <person name="Richards S."/>
            <person name="Weinstock G."/>
            <person name="Gibbs R.A."/>
            <person name="Liu Y."/>
            <person name="Worley K."/>
            <person name="Weinstock G."/>
            <person name="Elsik C.G."/>
            <person name="Reese J.T."/>
            <person name="Elhaik E."/>
            <person name="Landan G."/>
            <person name="Graur D."/>
            <person name="Arensburger P."/>
            <person name="Atkinson P."/>
            <person name="Beeman R.W."/>
            <person name="Beidler J."/>
            <person name="Brown S.J."/>
            <person name="Demuth J.P."/>
            <person name="Drury D.W."/>
            <person name="Du Y.Z."/>
            <person name="Fujiwara H."/>
            <person name="Lorenzen M."/>
            <person name="Maselli V."/>
            <person name="Osanai M."/>
            <person name="Park Y."/>
            <person name="Robertson H.M."/>
            <person name="Tu Z."/>
            <person name="Wang J.J."/>
            <person name="Wang S."/>
            <person name="Richards S."/>
            <person name="Song H."/>
            <person name="Zhang L."/>
            <person name="Sodergren E."/>
            <person name="Werner D."/>
            <person name="Stanke M."/>
            <person name="Morgenstern B."/>
            <person name="Solovyev V."/>
            <person name="Kosarev P."/>
            <person name="Brown G."/>
            <person name="Chen H.C."/>
            <person name="Ermolaeva O."/>
            <person name="Hlavina W."/>
            <person name="Kapustin Y."/>
            <person name="Kiryutin B."/>
            <person name="Kitts P."/>
            <person name="Maglott D."/>
            <person name="Pruitt K."/>
            <person name="Sapojnikov V."/>
            <person name="Souvorov A."/>
            <person name="Mackey A.J."/>
            <person name="Waterhouse R.M."/>
            <person name="Wyder S."/>
            <person name="Zdobnov E.M."/>
            <person name="Zdobnov E.M."/>
            <person name="Wyder S."/>
            <person name="Kriventseva E.V."/>
            <person name="Kadowaki T."/>
            <person name="Bork P."/>
            <person name="Aranda M."/>
            <person name="Bao R."/>
            <person name="Beermann A."/>
            <person name="Berns N."/>
            <person name="Bolognesi R."/>
            <person name="Bonneton F."/>
            <person name="Bopp D."/>
            <person name="Brown S.J."/>
            <person name="Bucher G."/>
            <person name="Butts T."/>
            <person name="Chaumot A."/>
            <person name="Denell R.E."/>
            <person name="Ferrier D.E."/>
            <person name="Friedrich M."/>
            <person name="Gordon C.M."/>
            <person name="Jindra M."/>
            <person name="Klingler M."/>
            <person name="Lan Q."/>
            <person name="Lattorff H.M."/>
            <person name="Laudet V."/>
            <person name="von Levetsow C."/>
            <person name="Liu Z."/>
            <person name="Lutz R."/>
            <person name="Lynch J.A."/>
            <person name="da Fonseca R.N."/>
            <person name="Posnien N."/>
            <person name="Reuter R."/>
            <person name="Roth S."/>
            <person name="Savard J."/>
            <person name="Schinko J.B."/>
            <person name="Schmitt C."/>
            <person name="Schoppmeier M."/>
            <person name="Schroder R."/>
            <person name="Shippy T.D."/>
            <person name="Simonnet F."/>
            <person name="Marques-Souza H."/>
            <person name="Tautz D."/>
            <person name="Tomoyasu Y."/>
            <person name="Trauner J."/>
            <person name="Van der Zee M."/>
            <person name="Vervoort M."/>
            <person name="Wittkopp N."/>
            <person name="Wimmer E.A."/>
            <person name="Yang X."/>
            <person name="Jones A.K."/>
            <person name="Sattelle D.B."/>
            <person name="Ebert P.R."/>
            <person name="Nelson D."/>
            <person name="Scott J.G."/>
            <person name="Beeman R.W."/>
            <person name="Muthukrishnan S."/>
            <person name="Kramer K.J."/>
            <person name="Arakane Y."/>
            <person name="Beeman R.W."/>
            <person name="Zhu Q."/>
            <person name="Hogenkamp D."/>
            <person name="Dixit R."/>
            <person name="Oppert B."/>
            <person name="Jiang H."/>
            <person name="Zou Z."/>
            <person name="Marshall J."/>
            <person name="Elpidina E."/>
            <person name="Vinokurov K."/>
            <person name="Oppert C."/>
            <person name="Zou Z."/>
            <person name="Evans J."/>
            <person name="Lu Z."/>
            <person name="Zhao P."/>
            <person name="Sumathipala N."/>
            <person name="Altincicek B."/>
            <person name="Vilcinskas A."/>
            <person name="Williams M."/>
            <person name="Hultmark D."/>
            <person name="Hetru C."/>
            <person name="Jiang H."/>
            <person name="Grimmelikhuijzen C.J."/>
            <person name="Hauser F."/>
            <person name="Cazzamali G."/>
            <person name="Williamson M."/>
            <person name="Park Y."/>
            <person name="Li B."/>
            <person name="Tanaka Y."/>
            <person name="Predel R."/>
            <person name="Neupert S."/>
            <person name="Schachtner J."/>
            <person name="Verleyen P."/>
            <person name="Raible F."/>
            <person name="Bork P."/>
            <person name="Friedrich M."/>
            <person name="Walden K.K."/>
            <person name="Robertson H.M."/>
            <person name="Angeli S."/>
            <person name="Foret S."/>
            <person name="Bucher G."/>
            <person name="Schuetz S."/>
            <person name="Maleszka R."/>
            <person name="Wimmer E.A."/>
            <person name="Beeman R.W."/>
            <person name="Lorenzen M."/>
            <person name="Tomoyasu Y."/>
            <person name="Miller S.C."/>
            <person name="Grossmann D."/>
            <person name="Bucher G."/>
        </authorList>
    </citation>
    <scope>NUCLEOTIDE SEQUENCE [LARGE SCALE GENOMIC DNA]</scope>
    <source>
        <strain evidence="1 2">Georgia GA2</strain>
    </source>
</reference>
<proteinExistence type="predicted"/>
<evidence type="ECO:0000313" key="1">
    <source>
        <dbReference type="EMBL" id="EFA03922.1"/>
    </source>
</evidence>